<evidence type="ECO:0000256" key="1">
    <source>
        <dbReference type="SAM" id="MobiDB-lite"/>
    </source>
</evidence>
<reference evidence="3" key="1">
    <citation type="submission" date="2021-01" db="EMBL/GenBank/DDBJ databases">
        <authorList>
            <person name="Corre E."/>
            <person name="Pelletier E."/>
            <person name="Niang G."/>
            <person name="Scheremetjew M."/>
            <person name="Finn R."/>
            <person name="Kale V."/>
            <person name="Holt S."/>
            <person name="Cochrane G."/>
            <person name="Meng A."/>
            <person name="Brown T."/>
            <person name="Cohen L."/>
        </authorList>
    </citation>
    <scope>NUCLEOTIDE SEQUENCE</scope>
    <source>
        <strain evidence="3">B650</strain>
    </source>
</reference>
<organism evidence="3">
    <name type="scientific">Leptocylindrus danicus</name>
    <dbReference type="NCBI Taxonomy" id="163516"/>
    <lineage>
        <taxon>Eukaryota</taxon>
        <taxon>Sar</taxon>
        <taxon>Stramenopiles</taxon>
        <taxon>Ochrophyta</taxon>
        <taxon>Bacillariophyta</taxon>
        <taxon>Coscinodiscophyceae</taxon>
        <taxon>Chaetocerotophycidae</taxon>
        <taxon>Leptocylindrales</taxon>
        <taxon>Leptocylindraceae</taxon>
        <taxon>Leptocylindrus</taxon>
    </lineage>
</organism>
<name>A0A7S2P0I1_9STRA</name>
<dbReference type="EMBL" id="HBGY01010426">
    <property type="protein sequence ID" value="CAD9568804.1"/>
    <property type="molecule type" value="Transcribed_RNA"/>
</dbReference>
<sequence length="480" mass="54207">MHRPLTASLLAIFLATILLAPIRHTAVVTAYSISSHNRRVQTDELLGIWRLTSKASLLKQCHLLDDVETETSTTADYMTNTNNSILNKKFGVHNAMKDFTVFRTWSILQELEQDRMNASVLIRISEDGTFRALNTKAKIQGRWDYASEDGQLILAPGRITTTTRTTSSTALRNNNNPNGDMLLSGSVICTDGIQQIYDASTSNGNGNESANTETNNAKTHQISVPFGCVESGRFTYPPEHPAFFDTHPIYQPTTAGRFQFQKVISEIPEANRDIEKFQPSQLANKRFFLTAEPTKKKKKERWSNWRKQMVEVPDEHETNDFDSNDKNMDNPDPFSASMQVMQVELFSNSTFVTTGGLGQAVTLRGKWMIIGQDKDQLWMQVWRFGFGRSVSGSTYSEGAQLTQNDDKGYWGTIYEQENTGRFEVRGMVMLGYGLEPTTIGRFTMIEQQDGVVVDDDEEQEEEEGKSNEHDDGDNYWGAFE</sequence>
<feature type="signal peptide" evidence="2">
    <location>
        <begin position="1"/>
        <end position="30"/>
    </location>
</feature>
<protein>
    <submittedName>
        <fullName evidence="3">Uncharacterized protein</fullName>
    </submittedName>
</protein>
<feature type="region of interest" description="Disordered" evidence="1">
    <location>
        <begin position="453"/>
        <end position="480"/>
    </location>
</feature>
<proteinExistence type="predicted"/>
<evidence type="ECO:0000313" key="3">
    <source>
        <dbReference type="EMBL" id="CAD9568804.1"/>
    </source>
</evidence>
<evidence type="ECO:0000256" key="2">
    <source>
        <dbReference type="SAM" id="SignalP"/>
    </source>
</evidence>
<gene>
    <name evidence="3" type="ORF">LDAN0321_LOCUS6588</name>
</gene>
<keyword evidence="2" id="KW-0732">Signal</keyword>
<dbReference type="AlphaFoldDB" id="A0A7S2P0I1"/>
<accession>A0A7S2P0I1</accession>
<feature type="chain" id="PRO_5031210874" evidence="2">
    <location>
        <begin position="31"/>
        <end position="480"/>
    </location>
</feature>
<feature type="compositionally biased region" description="Acidic residues" evidence="1">
    <location>
        <begin position="453"/>
        <end position="463"/>
    </location>
</feature>